<sequence>MSAKPVAFAGMFYAIAAYTMWGIAPLYFKQITEVPPTDILMHRVIWSALLLCVLLVALKQIGKMKAIFASKKLMLSLAAASVLLGANWLLFIWAINSNYMLEASLGYYINPIINVFLGRLILQERLRPLQKFAVLLAIAGVVNIIVAHGTLPWIALTLACTFSVYGLIRKQIPVEPMPGLFMETLVLLPFAILYWAMFAGEQSNMLTNDWELNGWLLAAGVVTTMPLLAFNAAAKRILFTTLGLFQYIGPTLMFILAVWLYQEPLEPARLTTFALVWVGLLLFSIDAWRGFRKQRKVVASVVTEE</sequence>
<evidence type="ECO:0000256" key="4">
    <source>
        <dbReference type="ARBA" id="ARBA00022475"/>
    </source>
</evidence>
<feature type="transmembrane region" description="Helical" evidence="8">
    <location>
        <begin position="152"/>
        <end position="168"/>
    </location>
</feature>
<keyword evidence="4" id="KW-1003">Cell membrane</keyword>
<feature type="transmembrane region" description="Helical" evidence="8">
    <location>
        <begin position="267"/>
        <end position="288"/>
    </location>
</feature>
<evidence type="ECO:0000259" key="9">
    <source>
        <dbReference type="Pfam" id="PF00892"/>
    </source>
</evidence>
<feature type="transmembrane region" description="Helical" evidence="8">
    <location>
        <begin position="180"/>
        <end position="200"/>
    </location>
</feature>
<evidence type="ECO:0000256" key="2">
    <source>
        <dbReference type="ARBA" id="ARBA00007362"/>
    </source>
</evidence>
<dbReference type="Pfam" id="PF00892">
    <property type="entry name" value="EamA"/>
    <property type="match status" value="2"/>
</dbReference>
<dbReference type="EMBL" id="FQWD01000001">
    <property type="protein sequence ID" value="SHF82132.1"/>
    <property type="molecule type" value="Genomic_DNA"/>
</dbReference>
<dbReference type="GO" id="GO:0005886">
    <property type="term" value="C:plasma membrane"/>
    <property type="evidence" value="ECO:0007669"/>
    <property type="project" value="UniProtKB-SubCell"/>
</dbReference>
<dbReference type="PANTHER" id="PTHR22911">
    <property type="entry name" value="ACYL-MALONYL CONDENSING ENZYME-RELATED"/>
    <property type="match status" value="1"/>
</dbReference>
<dbReference type="NCBIfam" id="TIGR00688">
    <property type="entry name" value="rarD"/>
    <property type="match status" value="1"/>
</dbReference>
<organism evidence="10 11">
    <name type="scientific">Marisediminitalea aggregata</name>
    <dbReference type="NCBI Taxonomy" id="634436"/>
    <lineage>
        <taxon>Bacteria</taxon>
        <taxon>Pseudomonadati</taxon>
        <taxon>Pseudomonadota</taxon>
        <taxon>Gammaproteobacteria</taxon>
        <taxon>Alteromonadales</taxon>
        <taxon>Alteromonadaceae</taxon>
        <taxon>Marisediminitalea</taxon>
    </lineage>
</organism>
<dbReference type="InterPro" id="IPR037185">
    <property type="entry name" value="EmrE-like"/>
</dbReference>
<feature type="transmembrane region" description="Helical" evidence="8">
    <location>
        <begin position="40"/>
        <end position="61"/>
    </location>
</feature>
<reference evidence="11" key="1">
    <citation type="submission" date="2016-11" db="EMBL/GenBank/DDBJ databases">
        <authorList>
            <person name="Varghese N."/>
            <person name="Submissions S."/>
        </authorList>
    </citation>
    <scope>NUCLEOTIDE SEQUENCE [LARGE SCALE GENOMIC DNA]</scope>
    <source>
        <strain evidence="11">CGMCC 1.8995</strain>
    </source>
</reference>
<name>A0A1M5ESZ0_9ALTE</name>
<evidence type="ECO:0000256" key="6">
    <source>
        <dbReference type="ARBA" id="ARBA00022989"/>
    </source>
</evidence>
<dbReference type="PANTHER" id="PTHR22911:SF137">
    <property type="entry name" value="SOLUTE CARRIER FAMILY 35 MEMBER G2-RELATED"/>
    <property type="match status" value="1"/>
</dbReference>
<feature type="domain" description="EamA" evidence="9">
    <location>
        <begin position="154"/>
        <end position="284"/>
    </location>
</feature>
<dbReference type="Proteomes" id="UP000184520">
    <property type="component" value="Unassembled WGS sequence"/>
</dbReference>
<evidence type="ECO:0000256" key="8">
    <source>
        <dbReference type="SAM" id="Phobius"/>
    </source>
</evidence>
<evidence type="ECO:0000256" key="3">
    <source>
        <dbReference type="ARBA" id="ARBA00022448"/>
    </source>
</evidence>
<feature type="transmembrane region" description="Helical" evidence="8">
    <location>
        <begin position="237"/>
        <end position="261"/>
    </location>
</feature>
<feature type="transmembrane region" description="Helical" evidence="8">
    <location>
        <begin position="73"/>
        <end position="93"/>
    </location>
</feature>
<feature type="transmembrane region" description="Helical" evidence="8">
    <location>
        <begin position="212"/>
        <end position="230"/>
    </location>
</feature>
<keyword evidence="6 8" id="KW-1133">Transmembrane helix</keyword>
<proteinExistence type="inferred from homology"/>
<keyword evidence="11" id="KW-1185">Reference proteome</keyword>
<evidence type="ECO:0000256" key="7">
    <source>
        <dbReference type="ARBA" id="ARBA00023136"/>
    </source>
</evidence>
<evidence type="ECO:0000313" key="10">
    <source>
        <dbReference type="EMBL" id="SHF82132.1"/>
    </source>
</evidence>
<feature type="transmembrane region" description="Helical" evidence="8">
    <location>
        <begin position="129"/>
        <end position="146"/>
    </location>
</feature>
<protein>
    <submittedName>
        <fullName evidence="10">Chloramphenicol-sensitive protein RarD</fullName>
    </submittedName>
</protein>
<dbReference type="SUPFAM" id="SSF103481">
    <property type="entry name" value="Multidrug resistance efflux transporter EmrE"/>
    <property type="match status" value="2"/>
</dbReference>
<keyword evidence="7 8" id="KW-0472">Membrane</keyword>
<dbReference type="STRING" id="634436.SAMN05216361_0518"/>
<dbReference type="AlphaFoldDB" id="A0A1M5ESZ0"/>
<feature type="domain" description="EamA" evidence="9">
    <location>
        <begin position="10"/>
        <end position="144"/>
    </location>
</feature>
<feature type="transmembrane region" description="Helical" evidence="8">
    <location>
        <begin position="7"/>
        <end position="28"/>
    </location>
</feature>
<accession>A0A1M5ESZ0</accession>
<comment type="subcellular location">
    <subcellularLocation>
        <location evidence="1">Cell membrane</location>
        <topology evidence="1">Multi-pass membrane protein</topology>
    </subcellularLocation>
</comment>
<keyword evidence="5 8" id="KW-0812">Transmembrane</keyword>
<dbReference type="InterPro" id="IPR004626">
    <property type="entry name" value="RarD"/>
</dbReference>
<evidence type="ECO:0000256" key="1">
    <source>
        <dbReference type="ARBA" id="ARBA00004651"/>
    </source>
</evidence>
<dbReference type="InterPro" id="IPR000620">
    <property type="entry name" value="EamA_dom"/>
</dbReference>
<evidence type="ECO:0000313" key="11">
    <source>
        <dbReference type="Proteomes" id="UP000184520"/>
    </source>
</evidence>
<feature type="transmembrane region" description="Helical" evidence="8">
    <location>
        <begin position="105"/>
        <end position="122"/>
    </location>
</feature>
<evidence type="ECO:0000256" key="5">
    <source>
        <dbReference type="ARBA" id="ARBA00022692"/>
    </source>
</evidence>
<gene>
    <name evidence="10" type="ORF">SAMN05216361_0518</name>
</gene>
<keyword evidence="3" id="KW-0813">Transport</keyword>
<comment type="similarity">
    <text evidence="2">Belongs to the EamA transporter family.</text>
</comment>